<dbReference type="PANTHER" id="PTHR43047">
    <property type="entry name" value="TWO-COMPONENT HISTIDINE PROTEIN KINASE"/>
    <property type="match status" value="1"/>
</dbReference>
<feature type="domain" description="Histidine kinase" evidence="7">
    <location>
        <begin position="239"/>
        <end position="449"/>
    </location>
</feature>
<dbReference type="SUPFAM" id="SSF55874">
    <property type="entry name" value="ATPase domain of HSP90 chaperone/DNA topoisomerase II/histidine kinase"/>
    <property type="match status" value="1"/>
</dbReference>
<dbReference type="SUPFAM" id="SSF47384">
    <property type="entry name" value="Homodimeric domain of signal transducing histidine kinase"/>
    <property type="match status" value="1"/>
</dbReference>
<evidence type="ECO:0000256" key="4">
    <source>
        <dbReference type="ARBA" id="ARBA00022679"/>
    </source>
</evidence>
<evidence type="ECO:0000256" key="2">
    <source>
        <dbReference type="ARBA" id="ARBA00012438"/>
    </source>
</evidence>
<reference evidence="8 9" key="1">
    <citation type="submission" date="2024-06" db="EMBL/GenBank/DDBJ databases">
        <title>Sorghum-associated microbial communities from plants grown in Nebraska, USA.</title>
        <authorList>
            <person name="Schachtman D."/>
        </authorList>
    </citation>
    <scope>NUCLEOTIDE SEQUENCE [LARGE SCALE GENOMIC DNA]</scope>
    <source>
        <strain evidence="8 9">2709</strain>
    </source>
</reference>
<evidence type="ECO:0000313" key="8">
    <source>
        <dbReference type="EMBL" id="MET4575856.1"/>
    </source>
</evidence>
<name>A0ABV2Q495_9BURK</name>
<dbReference type="InterPro" id="IPR004358">
    <property type="entry name" value="Sig_transdc_His_kin-like_C"/>
</dbReference>
<dbReference type="CDD" id="cd00082">
    <property type="entry name" value="HisKA"/>
    <property type="match status" value="1"/>
</dbReference>
<keyword evidence="4" id="KW-0808">Transferase</keyword>
<evidence type="ECO:0000256" key="3">
    <source>
        <dbReference type="ARBA" id="ARBA00022553"/>
    </source>
</evidence>
<keyword evidence="6" id="KW-1133">Transmembrane helix</keyword>
<dbReference type="SMART" id="SM00387">
    <property type="entry name" value="HATPase_c"/>
    <property type="match status" value="1"/>
</dbReference>
<dbReference type="InterPro" id="IPR036890">
    <property type="entry name" value="HATPase_C_sf"/>
</dbReference>
<dbReference type="RefSeq" id="WP_354441598.1">
    <property type="nucleotide sequence ID" value="NZ_JBEPSH010000002.1"/>
</dbReference>
<dbReference type="InterPro" id="IPR036097">
    <property type="entry name" value="HisK_dim/P_sf"/>
</dbReference>
<feature type="transmembrane region" description="Helical" evidence="6">
    <location>
        <begin position="148"/>
        <end position="166"/>
    </location>
</feature>
<feature type="transmembrane region" description="Helical" evidence="6">
    <location>
        <begin position="178"/>
        <end position="195"/>
    </location>
</feature>
<dbReference type="SMART" id="SM00388">
    <property type="entry name" value="HisKA"/>
    <property type="match status" value="1"/>
</dbReference>
<dbReference type="PROSITE" id="PS50109">
    <property type="entry name" value="HIS_KIN"/>
    <property type="match status" value="1"/>
</dbReference>
<comment type="caution">
    <text evidence="8">The sequence shown here is derived from an EMBL/GenBank/DDBJ whole genome shotgun (WGS) entry which is preliminary data.</text>
</comment>
<dbReference type="Pfam" id="PF02518">
    <property type="entry name" value="HATPase_c"/>
    <property type="match status" value="1"/>
</dbReference>
<keyword evidence="3" id="KW-0597">Phosphoprotein</keyword>
<organism evidence="8 9">
    <name type="scientific">Ottowia thiooxydans</name>
    <dbReference type="NCBI Taxonomy" id="219182"/>
    <lineage>
        <taxon>Bacteria</taxon>
        <taxon>Pseudomonadati</taxon>
        <taxon>Pseudomonadota</taxon>
        <taxon>Betaproteobacteria</taxon>
        <taxon>Burkholderiales</taxon>
        <taxon>Comamonadaceae</taxon>
        <taxon>Ottowia</taxon>
    </lineage>
</organism>
<keyword evidence="6" id="KW-0812">Transmembrane</keyword>
<keyword evidence="6" id="KW-0472">Membrane</keyword>
<gene>
    <name evidence="8" type="ORF">ABIE13_000956</name>
</gene>
<proteinExistence type="predicted"/>
<dbReference type="Proteomes" id="UP001549320">
    <property type="component" value="Unassembled WGS sequence"/>
</dbReference>
<evidence type="ECO:0000256" key="1">
    <source>
        <dbReference type="ARBA" id="ARBA00000085"/>
    </source>
</evidence>
<dbReference type="InterPro" id="IPR003594">
    <property type="entry name" value="HATPase_dom"/>
</dbReference>
<dbReference type="InterPro" id="IPR005467">
    <property type="entry name" value="His_kinase_dom"/>
</dbReference>
<keyword evidence="5 8" id="KW-0418">Kinase</keyword>
<evidence type="ECO:0000256" key="5">
    <source>
        <dbReference type="ARBA" id="ARBA00022777"/>
    </source>
</evidence>
<dbReference type="EMBL" id="JBEPSH010000002">
    <property type="protein sequence ID" value="MET4575856.1"/>
    <property type="molecule type" value="Genomic_DNA"/>
</dbReference>
<evidence type="ECO:0000259" key="7">
    <source>
        <dbReference type="PROSITE" id="PS50109"/>
    </source>
</evidence>
<dbReference type="PANTHER" id="PTHR43047:SF9">
    <property type="entry name" value="HISTIDINE KINASE"/>
    <property type="match status" value="1"/>
</dbReference>
<evidence type="ECO:0000313" key="9">
    <source>
        <dbReference type="Proteomes" id="UP001549320"/>
    </source>
</evidence>
<comment type="catalytic activity">
    <reaction evidence="1">
        <text>ATP + protein L-histidine = ADP + protein N-phospho-L-histidine.</text>
        <dbReference type="EC" id="2.7.13.3"/>
    </reaction>
</comment>
<dbReference type="Pfam" id="PF00512">
    <property type="entry name" value="HisKA"/>
    <property type="match status" value="1"/>
</dbReference>
<feature type="transmembrane region" description="Helical" evidence="6">
    <location>
        <begin position="119"/>
        <end position="141"/>
    </location>
</feature>
<dbReference type="Gene3D" id="3.30.565.10">
    <property type="entry name" value="Histidine kinase-like ATPase, C-terminal domain"/>
    <property type="match status" value="1"/>
</dbReference>
<protein>
    <recommendedName>
        <fullName evidence="2">histidine kinase</fullName>
        <ecNumber evidence="2">2.7.13.3</ecNumber>
    </recommendedName>
</protein>
<keyword evidence="9" id="KW-1185">Reference proteome</keyword>
<dbReference type="InterPro" id="IPR003661">
    <property type="entry name" value="HisK_dim/P_dom"/>
</dbReference>
<accession>A0ABV2Q495</accession>
<dbReference type="GO" id="GO:0016301">
    <property type="term" value="F:kinase activity"/>
    <property type="evidence" value="ECO:0007669"/>
    <property type="project" value="UniProtKB-KW"/>
</dbReference>
<evidence type="ECO:0000256" key="6">
    <source>
        <dbReference type="SAM" id="Phobius"/>
    </source>
</evidence>
<dbReference type="PRINTS" id="PR00344">
    <property type="entry name" value="BCTRLSENSOR"/>
</dbReference>
<dbReference type="CDD" id="cd00075">
    <property type="entry name" value="HATPase"/>
    <property type="match status" value="1"/>
</dbReference>
<dbReference type="EC" id="2.7.13.3" evidence="2"/>
<feature type="transmembrane region" description="Helical" evidence="6">
    <location>
        <begin position="33"/>
        <end position="50"/>
    </location>
</feature>
<dbReference type="Gene3D" id="1.10.287.130">
    <property type="match status" value="1"/>
</dbReference>
<sequence>MKPDNDGVLPPEGQWVEAAEYGMLVAGARTTQVAALVVIGLMCALLYRYVPGWQLALWAAAVLTASVLRHEFGRRFTELESQAVRAQLEFARRYAWVWWLYGAAWVSSALLLLERLPPRLEAVCWMLVAGVCGSAVLWMSAHLKTARSFLFSTITCLAASIVLHHLFDWHAVHSEGSFWFPGLLLIFLLMLLPVASKQHRMFSSRVDLSYQNARLIYSLRQQASALQEAMRFKDRFLASAAHDLKQPVNALGIYAEWLMKEPELSPELSPKILRATTAVNALFDSMFDFVKLDAGQVKVELQQVDVQRLLSDLEAQFHPLAAERNLSLRIRPSPVQTLRTDPAILQRILGNLLTNALRYTRQGGVLLAVRREPRAVRFEVWDTGIGMPPEELSRIFGEFYKVESAGTEEGFGLGLAIVQRLTSLLGYGVSVRSRQHRGSVFTVQIPLGESGTSDRPPTPVAR</sequence>
<feature type="transmembrane region" description="Helical" evidence="6">
    <location>
        <begin position="94"/>
        <end position="113"/>
    </location>
</feature>